<proteinExistence type="predicted"/>
<feature type="compositionally biased region" description="Basic and acidic residues" evidence="1">
    <location>
        <begin position="1"/>
        <end position="10"/>
    </location>
</feature>
<dbReference type="AlphaFoldDB" id="A0A4Y1S197"/>
<organism evidence="2">
    <name type="scientific">Prunus dulcis</name>
    <name type="common">Almond</name>
    <name type="synonym">Amygdalus dulcis</name>
    <dbReference type="NCBI Taxonomy" id="3755"/>
    <lineage>
        <taxon>Eukaryota</taxon>
        <taxon>Viridiplantae</taxon>
        <taxon>Streptophyta</taxon>
        <taxon>Embryophyta</taxon>
        <taxon>Tracheophyta</taxon>
        <taxon>Spermatophyta</taxon>
        <taxon>Magnoliopsida</taxon>
        <taxon>eudicotyledons</taxon>
        <taxon>Gunneridae</taxon>
        <taxon>Pentapetalae</taxon>
        <taxon>rosids</taxon>
        <taxon>fabids</taxon>
        <taxon>Rosales</taxon>
        <taxon>Rosaceae</taxon>
        <taxon>Amygdaloideae</taxon>
        <taxon>Amygdaleae</taxon>
        <taxon>Prunus</taxon>
    </lineage>
</organism>
<accession>A0A4Y1S197</accession>
<reference evidence="2" key="1">
    <citation type="journal article" date="2019" name="Science">
        <title>Mutation of a bHLH transcription factor allowed almond domestication.</title>
        <authorList>
            <person name="Sanchez-Perez R."/>
            <person name="Pavan S."/>
            <person name="Mazzeo R."/>
            <person name="Moldovan C."/>
            <person name="Aiese Cigliano R."/>
            <person name="Del Cueto J."/>
            <person name="Ricciardi F."/>
            <person name="Lotti C."/>
            <person name="Ricciardi L."/>
            <person name="Dicenta F."/>
            <person name="Lopez-Marques R.L."/>
            <person name="Lindberg Moller B."/>
        </authorList>
    </citation>
    <scope>NUCLEOTIDE SEQUENCE</scope>
</reference>
<evidence type="ECO:0000313" key="2">
    <source>
        <dbReference type="EMBL" id="BBH10092.1"/>
    </source>
</evidence>
<sequence length="561" mass="64708">MKRKTSEPNPKDPLQIRIPSHQGFHGIRSSDSRFPVTTTPRTADISCKKRVRFTNLDNEDQRPPRCEFADDAKTSEYAFFKKLKEGASHKAHSYSLHKEACQTNNSKSRDCSTNRVNMVQNKRVDVRSSFLNENATPGKRFTHFEETETENRHADIFYRKRQKLCQWVAETSFPEIDELCSKGYDFVSVLLSRLVPKCNENNKLKDPKLTQAETNSKAISLPSYESDIDFKELPWRPTRNFMELDCGPCLHDTMPSCWSKRSSERIFCSDSPTSYVYKNHLQYRVWEPESELLGGSAISCTESDSHSVLPFKEYGLVTSGHVKEMDAFCQPNEYLIKRELSVPMLGWDFGSTKEDRNSSDLTRYGAEHRYASLASYQNHEVLRHCLEGNDDIRSGFPQIPLTLSCITNFINPTEDCIEDTACEVGSTIFSVQNDHWFRSKIIHEGHYLPNTESLLPFSGSWREYYSSTFHALQLPEQEDISSRLLTYDNDKYERILDDSSQARSLAHFVEDNVSIHESSAFCPQVPLDTEKAWPWLLDNSGWDRSEREVNFDDSDVDIFLQ</sequence>
<name>A0A4Y1S197_PRUDU</name>
<gene>
    <name evidence="2" type="ORF">Prudu_022779</name>
</gene>
<protein>
    <submittedName>
        <fullName evidence="2">Uncharacterized protein</fullName>
    </submittedName>
</protein>
<evidence type="ECO:0000256" key="1">
    <source>
        <dbReference type="SAM" id="MobiDB-lite"/>
    </source>
</evidence>
<dbReference type="EMBL" id="AP019304">
    <property type="protein sequence ID" value="BBH10092.1"/>
    <property type="molecule type" value="Genomic_DNA"/>
</dbReference>
<feature type="region of interest" description="Disordered" evidence="1">
    <location>
        <begin position="1"/>
        <end position="40"/>
    </location>
</feature>